<dbReference type="AlphaFoldDB" id="A0A7G2CRV1"/>
<keyword evidence="5" id="KW-1185">Reference proteome</keyword>
<dbReference type="Proteomes" id="UP000515908">
    <property type="component" value="Chromosome 26"/>
</dbReference>
<evidence type="ECO:0000256" key="1">
    <source>
        <dbReference type="SAM" id="Coils"/>
    </source>
</evidence>
<gene>
    <name evidence="4" type="ORF">ADEAN_001002400</name>
</gene>
<dbReference type="EMBL" id="LR877170">
    <property type="protein sequence ID" value="CAD2222480.1"/>
    <property type="molecule type" value="Genomic_DNA"/>
</dbReference>
<feature type="domain" description="RecF/RecN/SMC N-terminal" evidence="3">
    <location>
        <begin position="30"/>
        <end position="326"/>
    </location>
</feature>
<organism evidence="4 5">
    <name type="scientific">Angomonas deanei</name>
    <dbReference type="NCBI Taxonomy" id="59799"/>
    <lineage>
        <taxon>Eukaryota</taxon>
        <taxon>Discoba</taxon>
        <taxon>Euglenozoa</taxon>
        <taxon>Kinetoplastea</taxon>
        <taxon>Metakinetoplastina</taxon>
        <taxon>Trypanosomatida</taxon>
        <taxon>Trypanosomatidae</taxon>
        <taxon>Strigomonadinae</taxon>
        <taxon>Angomonas</taxon>
    </lineage>
</organism>
<protein>
    <submittedName>
        <fullName evidence="4">RecF/RecN/SMC N terminal domain/AAA domain, putative AbiEii toxin, Type IV TA system, putative</fullName>
    </submittedName>
</protein>
<dbReference type="InterPro" id="IPR027417">
    <property type="entry name" value="P-loop_NTPase"/>
</dbReference>
<dbReference type="Pfam" id="PF02463">
    <property type="entry name" value="SMC_N"/>
    <property type="match status" value="1"/>
</dbReference>
<evidence type="ECO:0000259" key="3">
    <source>
        <dbReference type="Pfam" id="PF02463"/>
    </source>
</evidence>
<dbReference type="VEuPathDB" id="TriTrypDB:ADEAN_001002400"/>
<dbReference type="Gene3D" id="3.40.50.300">
    <property type="entry name" value="P-loop containing nucleotide triphosphate hydrolases"/>
    <property type="match status" value="1"/>
</dbReference>
<dbReference type="PANTHER" id="PTHR43977">
    <property type="entry name" value="STRUCTURAL MAINTENANCE OF CHROMOSOMES PROTEIN 3"/>
    <property type="match status" value="1"/>
</dbReference>
<name>A0A7G2CRV1_9TRYP</name>
<dbReference type="InterPro" id="IPR003395">
    <property type="entry name" value="RecF/RecN/SMC_N"/>
</dbReference>
<dbReference type="SUPFAM" id="SSF52540">
    <property type="entry name" value="P-loop containing nucleoside triphosphate hydrolases"/>
    <property type="match status" value="1"/>
</dbReference>
<evidence type="ECO:0000313" key="5">
    <source>
        <dbReference type="Proteomes" id="UP000515908"/>
    </source>
</evidence>
<feature type="region of interest" description="Disordered" evidence="2">
    <location>
        <begin position="336"/>
        <end position="361"/>
    </location>
</feature>
<feature type="coiled-coil region" evidence="1">
    <location>
        <begin position="1"/>
        <end position="70"/>
    </location>
</feature>
<evidence type="ECO:0000256" key="2">
    <source>
        <dbReference type="SAM" id="MobiDB-lite"/>
    </source>
</evidence>
<keyword evidence="1" id="KW-0175">Coiled coil</keyword>
<proteinExistence type="predicted"/>
<dbReference type="OrthoDB" id="10255539at2759"/>
<reference evidence="4 5" key="1">
    <citation type="submission" date="2020-08" db="EMBL/GenBank/DDBJ databases">
        <authorList>
            <person name="Newling K."/>
            <person name="Davey J."/>
            <person name="Forrester S."/>
        </authorList>
    </citation>
    <scope>NUCLEOTIDE SEQUENCE [LARGE SCALE GENOMIC DNA]</scope>
    <source>
        <strain evidence="5">Crithidia deanei Carvalho (ATCC PRA-265)</strain>
    </source>
</reference>
<accession>A0A7G2CRV1</accession>
<evidence type="ECO:0000313" key="4">
    <source>
        <dbReference type="EMBL" id="CAD2222480.1"/>
    </source>
</evidence>
<sequence>MKESEEELQQCQSEKIRLAQLVKETRDNIADIQTRYKQSEEHRIKLEKEIDAAQEEKNGLLERKVTLDNLIRNMDVDLKEAHKTLEAGKNFMAEQERRYSWIVSERDSFGDPQGPFYFTDEAKTQKTLAELREAEAQSAMMSRRVTQKTTVLYEDRRKEYDDLVLQRAALGEDKDAIHACIRGIEYKKWTSLDRMVNVVSTIFGKLFAACLPGASAELIEERDAQQHLTGLSVCVRFNGKPKESLSELSGGQRSLLALCLILAILRVRPAPIYILDEVDAALDPSHTQNIGLMLQKYFPNSQFLLVSLKDGMFNSANVLYHIRNTQGYSEVARIEHSDRGDGETVGDKPPSRREKVAVPAQ</sequence>